<organism evidence="2 3">
    <name type="scientific">Candidatus Nealsonbacteria bacterium RBG_13_37_56</name>
    <dbReference type="NCBI Taxonomy" id="1801661"/>
    <lineage>
        <taxon>Bacteria</taxon>
        <taxon>Candidatus Nealsoniibacteriota</taxon>
    </lineage>
</organism>
<evidence type="ECO:0000256" key="1">
    <source>
        <dbReference type="SAM" id="Phobius"/>
    </source>
</evidence>
<dbReference type="EMBL" id="MHLW01000010">
    <property type="protein sequence ID" value="OGZ18204.1"/>
    <property type="molecule type" value="Genomic_DNA"/>
</dbReference>
<dbReference type="Proteomes" id="UP000178893">
    <property type="component" value="Unassembled WGS sequence"/>
</dbReference>
<dbReference type="AlphaFoldDB" id="A0A1G2DXA4"/>
<proteinExistence type="predicted"/>
<feature type="transmembrane region" description="Helical" evidence="1">
    <location>
        <begin position="67"/>
        <end position="85"/>
    </location>
</feature>
<sequence length="250" mass="28626">MTEKQLIAKIKQLREIKPSQNWVCFAKEQILNEKSLIYKKEDNFNFSFISFIKDLQRGERFVFQHKPAFAFLTVLLVLIGVFGFAENSVPGNSLFILKKITEQSQSIFVAEKNQPKRNFELANKRLDDLTKIAQENSVANLAPAINEYQQTVSKAAESLAKAEKPDIKEISAVIKELEKKEEAIKSLGIEIGEKEDLKNVLADIVGLEISDLEEKSLTEEQKELLIKIKQDYEQENYSQALEDILLFNNQ</sequence>
<keyword evidence="1" id="KW-1133">Transmembrane helix</keyword>
<comment type="caution">
    <text evidence="2">The sequence shown here is derived from an EMBL/GenBank/DDBJ whole genome shotgun (WGS) entry which is preliminary data.</text>
</comment>
<evidence type="ECO:0000313" key="3">
    <source>
        <dbReference type="Proteomes" id="UP000178893"/>
    </source>
</evidence>
<evidence type="ECO:0000313" key="2">
    <source>
        <dbReference type="EMBL" id="OGZ18204.1"/>
    </source>
</evidence>
<accession>A0A1G2DXA4</accession>
<keyword evidence="1" id="KW-0812">Transmembrane</keyword>
<evidence type="ECO:0008006" key="4">
    <source>
        <dbReference type="Google" id="ProtNLM"/>
    </source>
</evidence>
<gene>
    <name evidence="2" type="ORF">A2V72_02190</name>
</gene>
<name>A0A1G2DXA4_9BACT</name>
<protein>
    <recommendedName>
        <fullName evidence="4">DUF5667 domain-containing protein</fullName>
    </recommendedName>
</protein>
<reference evidence="2 3" key="1">
    <citation type="journal article" date="2016" name="Nat. Commun.">
        <title>Thousands of microbial genomes shed light on interconnected biogeochemical processes in an aquifer system.</title>
        <authorList>
            <person name="Anantharaman K."/>
            <person name="Brown C.T."/>
            <person name="Hug L.A."/>
            <person name="Sharon I."/>
            <person name="Castelle C.J."/>
            <person name="Probst A.J."/>
            <person name="Thomas B.C."/>
            <person name="Singh A."/>
            <person name="Wilkins M.J."/>
            <person name="Karaoz U."/>
            <person name="Brodie E.L."/>
            <person name="Williams K.H."/>
            <person name="Hubbard S.S."/>
            <person name="Banfield J.F."/>
        </authorList>
    </citation>
    <scope>NUCLEOTIDE SEQUENCE [LARGE SCALE GENOMIC DNA]</scope>
</reference>
<keyword evidence="1" id="KW-0472">Membrane</keyword>